<evidence type="ECO:0000313" key="2">
    <source>
        <dbReference type="Proteomes" id="UP000015102"/>
    </source>
</evidence>
<dbReference type="Proteomes" id="UP000015102">
    <property type="component" value="Unassembled WGS sequence"/>
</dbReference>
<keyword evidence="2" id="KW-1185">Reference proteome</keyword>
<dbReference type="AlphaFoldDB" id="T1GRW4"/>
<dbReference type="HOGENOM" id="CLU_1909077_0_0_1"/>
<name>T1GRW4_MEGSC</name>
<sequence>MPGPIVHNCAIKESPWTMYTEKIHETLNTMDYDEQYEVLKHLEKDIKEEQDIATKSAILMKMLEDPSMDTLPVVYVEESNDVSPPFLDEEEDESISATPEKRSRYYRRYPWKRHSRNRGCMIASRLFENPLQS</sequence>
<dbReference type="EnsemblMetazoa" id="MESCA006408-RA">
    <property type="protein sequence ID" value="MESCA006408-PA"/>
    <property type="gene ID" value="MESCA006408"/>
</dbReference>
<protein>
    <submittedName>
        <fullName evidence="1">Uncharacterized protein</fullName>
    </submittedName>
</protein>
<organism evidence="1 2">
    <name type="scientific">Megaselia scalaris</name>
    <name type="common">Humpbacked fly</name>
    <name type="synonym">Phora scalaris</name>
    <dbReference type="NCBI Taxonomy" id="36166"/>
    <lineage>
        <taxon>Eukaryota</taxon>
        <taxon>Metazoa</taxon>
        <taxon>Ecdysozoa</taxon>
        <taxon>Arthropoda</taxon>
        <taxon>Hexapoda</taxon>
        <taxon>Insecta</taxon>
        <taxon>Pterygota</taxon>
        <taxon>Neoptera</taxon>
        <taxon>Endopterygota</taxon>
        <taxon>Diptera</taxon>
        <taxon>Brachycera</taxon>
        <taxon>Muscomorpha</taxon>
        <taxon>Platypezoidea</taxon>
        <taxon>Phoridae</taxon>
        <taxon>Megaseliini</taxon>
        <taxon>Megaselia</taxon>
    </lineage>
</organism>
<proteinExistence type="predicted"/>
<reference evidence="1" key="2">
    <citation type="submission" date="2015-06" db="UniProtKB">
        <authorList>
            <consortium name="EnsemblMetazoa"/>
        </authorList>
    </citation>
    <scope>IDENTIFICATION</scope>
</reference>
<evidence type="ECO:0000313" key="1">
    <source>
        <dbReference type="EnsemblMetazoa" id="MESCA006408-PA"/>
    </source>
</evidence>
<dbReference type="EMBL" id="CAQQ02185332">
    <property type="status" value="NOT_ANNOTATED_CDS"/>
    <property type="molecule type" value="Genomic_DNA"/>
</dbReference>
<reference evidence="2" key="1">
    <citation type="submission" date="2013-02" db="EMBL/GenBank/DDBJ databases">
        <authorList>
            <person name="Hughes D."/>
        </authorList>
    </citation>
    <scope>NUCLEOTIDE SEQUENCE</scope>
    <source>
        <strain>Durham</strain>
        <strain evidence="2">NC isolate 2 -- Noor lab</strain>
    </source>
</reference>
<accession>T1GRW4</accession>